<feature type="compositionally biased region" description="Low complexity" evidence="1">
    <location>
        <begin position="1"/>
        <end position="23"/>
    </location>
</feature>
<organism evidence="2 3">
    <name type="scientific">Prymnesium parvum</name>
    <name type="common">Toxic golden alga</name>
    <dbReference type="NCBI Taxonomy" id="97485"/>
    <lineage>
        <taxon>Eukaryota</taxon>
        <taxon>Haptista</taxon>
        <taxon>Haptophyta</taxon>
        <taxon>Prymnesiophyceae</taxon>
        <taxon>Prymnesiales</taxon>
        <taxon>Prymnesiaceae</taxon>
        <taxon>Prymnesium</taxon>
    </lineage>
</organism>
<gene>
    <name evidence="2" type="ORF">AB1Y20_014781</name>
</gene>
<evidence type="ECO:0000313" key="2">
    <source>
        <dbReference type="EMBL" id="KAL1496164.1"/>
    </source>
</evidence>
<evidence type="ECO:0000313" key="3">
    <source>
        <dbReference type="Proteomes" id="UP001515480"/>
    </source>
</evidence>
<protein>
    <submittedName>
        <fullName evidence="2">Uncharacterized protein</fullName>
    </submittedName>
</protein>
<evidence type="ECO:0000256" key="1">
    <source>
        <dbReference type="SAM" id="MobiDB-lite"/>
    </source>
</evidence>
<name>A0AB34IEM7_PRYPA</name>
<comment type="caution">
    <text evidence="2">The sequence shown here is derived from an EMBL/GenBank/DDBJ whole genome shotgun (WGS) entry which is preliminary data.</text>
</comment>
<reference evidence="2 3" key="1">
    <citation type="journal article" date="2024" name="Science">
        <title>Giant polyketide synthase enzymes in the biosynthesis of giant marine polyether toxins.</title>
        <authorList>
            <person name="Fallon T.R."/>
            <person name="Shende V.V."/>
            <person name="Wierzbicki I.H."/>
            <person name="Pendleton A.L."/>
            <person name="Watervoot N.F."/>
            <person name="Auber R.P."/>
            <person name="Gonzalez D.J."/>
            <person name="Wisecaver J.H."/>
            <person name="Moore B.S."/>
        </authorList>
    </citation>
    <scope>NUCLEOTIDE SEQUENCE [LARGE SCALE GENOMIC DNA]</scope>
    <source>
        <strain evidence="2 3">12B1</strain>
    </source>
</reference>
<accession>A0AB34IEM7</accession>
<dbReference type="AlphaFoldDB" id="A0AB34IEM7"/>
<proteinExistence type="predicted"/>
<keyword evidence="3" id="KW-1185">Reference proteome</keyword>
<dbReference type="Proteomes" id="UP001515480">
    <property type="component" value="Unassembled WGS sequence"/>
</dbReference>
<dbReference type="EMBL" id="JBGBPQ010000030">
    <property type="protein sequence ID" value="KAL1496164.1"/>
    <property type="molecule type" value="Genomic_DNA"/>
</dbReference>
<sequence length="100" mass="10300">MTRSLSASSCPPSGSWSSSAAASRKSEVRGFPSAGGGGQRPPPHDSPASRHGAPREHEQSAWPRPATAGGAAVEGVFLPEEGPSTLLQSLLQMELPAELR</sequence>
<feature type="region of interest" description="Disordered" evidence="1">
    <location>
        <begin position="1"/>
        <end position="68"/>
    </location>
</feature>